<keyword evidence="10" id="KW-1185">Reference proteome</keyword>
<dbReference type="GO" id="GO:0046872">
    <property type="term" value="F:metal ion binding"/>
    <property type="evidence" value="ECO:0007669"/>
    <property type="project" value="UniProtKB-KW"/>
</dbReference>
<dbReference type="InterPro" id="IPR018110">
    <property type="entry name" value="Mandel_Rmase/mucon_lact_enz_CS"/>
</dbReference>
<organism evidence="9 10">
    <name type="scientific">Dactylococcopsis salina (strain PCC 8305)</name>
    <name type="common">Myxobactron salinum</name>
    <dbReference type="NCBI Taxonomy" id="13035"/>
    <lineage>
        <taxon>Bacteria</taxon>
        <taxon>Bacillati</taxon>
        <taxon>Cyanobacteriota</taxon>
        <taxon>Cyanophyceae</taxon>
        <taxon>Nodosilineales</taxon>
        <taxon>Cymatolegaceae</taxon>
        <taxon>Dactylococcopsis</taxon>
    </lineage>
</organism>
<dbReference type="InterPro" id="IPR036849">
    <property type="entry name" value="Enolase-like_C_sf"/>
</dbReference>
<dbReference type="CDD" id="cd03319">
    <property type="entry name" value="L-Ala-DL-Glu_epimerase"/>
    <property type="match status" value="1"/>
</dbReference>
<evidence type="ECO:0000256" key="1">
    <source>
        <dbReference type="ARBA" id="ARBA00008031"/>
    </source>
</evidence>
<evidence type="ECO:0000256" key="2">
    <source>
        <dbReference type="ARBA" id="ARBA00022723"/>
    </source>
</evidence>
<dbReference type="SUPFAM" id="SSF51604">
    <property type="entry name" value="Enolase C-terminal domain-like"/>
    <property type="match status" value="1"/>
</dbReference>
<keyword evidence="3 6" id="KW-0460">Magnesium</keyword>
<feature type="binding site" evidence="6">
    <location>
        <position position="240"/>
    </location>
    <ligand>
        <name>Mg(2+)</name>
        <dbReference type="ChEBI" id="CHEBI:18420"/>
    </ligand>
</feature>
<comment type="similarity">
    <text evidence="1 7">Belongs to the mandelate racemase/muconate lactonizing enzyme family.</text>
</comment>
<dbReference type="InterPro" id="IPR013341">
    <property type="entry name" value="Mandelate_racemase_N_dom"/>
</dbReference>
<dbReference type="InterPro" id="IPR034603">
    <property type="entry name" value="Dipeptide_epimerase"/>
</dbReference>
<dbReference type="PANTHER" id="PTHR48080">
    <property type="entry name" value="D-GALACTONATE DEHYDRATASE-RELATED"/>
    <property type="match status" value="1"/>
</dbReference>
<dbReference type="HOGENOM" id="CLU_030273_4_3_3"/>
<dbReference type="Gene3D" id="3.30.390.10">
    <property type="entry name" value="Enolase-like, N-terminal domain"/>
    <property type="match status" value="1"/>
</dbReference>
<dbReference type="OrthoDB" id="9775391at2"/>
<dbReference type="PROSITE" id="PS00909">
    <property type="entry name" value="MR_MLE_2"/>
    <property type="match status" value="1"/>
</dbReference>
<dbReference type="InterPro" id="IPR013342">
    <property type="entry name" value="Mandelate_racemase_C"/>
</dbReference>
<dbReference type="SFLD" id="SFLDS00001">
    <property type="entry name" value="Enolase"/>
    <property type="match status" value="1"/>
</dbReference>
<dbReference type="KEGG" id="dsl:Dacsa_3051"/>
<dbReference type="InterPro" id="IPR029017">
    <property type="entry name" value="Enolase-like_N"/>
</dbReference>
<dbReference type="EC" id="5.1.1.-" evidence="7"/>
<feature type="domain" description="Mandelate racemase/muconate lactonizing enzyme C-terminal" evidence="8">
    <location>
        <begin position="138"/>
        <end position="236"/>
    </location>
</feature>
<proteinExistence type="inferred from homology"/>
<evidence type="ECO:0000313" key="10">
    <source>
        <dbReference type="Proteomes" id="UP000010482"/>
    </source>
</evidence>
<evidence type="ECO:0000259" key="8">
    <source>
        <dbReference type="SMART" id="SM00922"/>
    </source>
</evidence>
<dbReference type="SMART" id="SM00922">
    <property type="entry name" value="MR_MLE"/>
    <property type="match status" value="1"/>
</dbReference>
<dbReference type="SUPFAM" id="SSF54826">
    <property type="entry name" value="Enolase N-terminal domain-like"/>
    <property type="match status" value="1"/>
</dbReference>
<evidence type="ECO:0000256" key="7">
    <source>
        <dbReference type="RuleBase" id="RU366006"/>
    </source>
</evidence>
<evidence type="ECO:0000256" key="4">
    <source>
        <dbReference type="ARBA" id="ARBA00023235"/>
    </source>
</evidence>
<evidence type="ECO:0000313" key="9">
    <source>
        <dbReference type="EMBL" id="AFZ51584.1"/>
    </source>
</evidence>
<dbReference type="AlphaFoldDB" id="K9YXD7"/>
<accession>K9YXD7</accession>
<dbReference type="Proteomes" id="UP000010482">
    <property type="component" value="Chromosome"/>
</dbReference>
<dbReference type="Pfam" id="PF02746">
    <property type="entry name" value="MR_MLE_N"/>
    <property type="match status" value="1"/>
</dbReference>
<evidence type="ECO:0000256" key="5">
    <source>
        <dbReference type="PIRSR" id="PIRSR634603-1"/>
    </source>
</evidence>
<feature type="binding site" evidence="6">
    <location>
        <position position="215"/>
    </location>
    <ligand>
        <name>Mg(2+)</name>
        <dbReference type="ChEBI" id="CHEBI:18420"/>
    </ligand>
</feature>
<name>K9YXD7_DACS8</name>
<gene>
    <name evidence="9" type="ORF">Dacsa_3051</name>
</gene>
<keyword evidence="4 7" id="KW-0413">Isomerase</keyword>
<feature type="binding site" evidence="6">
    <location>
        <position position="189"/>
    </location>
    <ligand>
        <name>Mg(2+)</name>
        <dbReference type="ChEBI" id="CHEBI:18420"/>
    </ligand>
</feature>
<reference evidence="9" key="1">
    <citation type="submission" date="2012-04" db="EMBL/GenBank/DDBJ databases">
        <title>Finished genome of Dactylococcopsis salina PCC 8305.</title>
        <authorList>
            <consortium name="US DOE Joint Genome Institute"/>
            <person name="Gugger M."/>
            <person name="Coursin T."/>
            <person name="Rippka R."/>
            <person name="Tandeau De Marsac N."/>
            <person name="Huntemann M."/>
            <person name="Wei C.-L."/>
            <person name="Han J."/>
            <person name="Detter J.C."/>
            <person name="Han C."/>
            <person name="Tapia R."/>
            <person name="Daligault H."/>
            <person name="Chen A."/>
            <person name="Krypides N."/>
            <person name="Mavromatis K."/>
            <person name="Markowitz V."/>
            <person name="Szeto E."/>
            <person name="Ivanova N."/>
            <person name="Ovchinnikova G."/>
            <person name="Pagani I."/>
            <person name="Pati A."/>
            <person name="Goodwin L."/>
            <person name="Peters L."/>
            <person name="Pitluck S."/>
            <person name="Woyke T."/>
            <person name="Kerfeld C."/>
        </authorList>
    </citation>
    <scope>NUCLEOTIDE SEQUENCE [LARGE SCALE GENOMIC DNA]</scope>
    <source>
        <strain evidence="9">PCC 8305</strain>
    </source>
</reference>
<dbReference type="InterPro" id="IPR029065">
    <property type="entry name" value="Enolase_C-like"/>
</dbReference>
<dbReference type="GO" id="GO:0009063">
    <property type="term" value="P:amino acid catabolic process"/>
    <property type="evidence" value="ECO:0007669"/>
    <property type="project" value="InterPro"/>
</dbReference>
<comment type="cofactor">
    <cofactor evidence="6 7">
        <name>Mg(2+)</name>
        <dbReference type="ChEBI" id="CHEBI:18420"/>
    </cofactor>
    <text evidence="6 7">Binds 1 Mg(2+) ion per subunit.</text>
</comment>
<feature type="active site" description="Proton acceptor; specific for (S)-substrate epimerization" evidence="5">
    <location>
        <position position="263"/>
    </location>
</feature>
<evidence type="ECO:0000256" key="6">
    <source>
        <dbReference type="PIRSR" id="PIRSR634603-3"/>
    </source>
</evidence>
<dbReference type="RefSeq" id="WP_015230563.1">
    <property type="nucleotide sequence ID" value="NC_019780.1"/>
</dbReference>
<dbReference type="Pfam" id="PF13378">
    <property type="entry name" value="MR_MLE_C"/>
    <property type="match status" value="1"/>
</dbReference>
<dbReference type="eggNOG" id="COG4948">
    <property type="taxonomic scope" value="Bacteria"/>
</dbReference>
<dbReference type="GO" id="GO:0016855">
    <property type="term" value="F:racemase and epimerase activity, acting on amino acids and derivatives"/>
    <property type="evidence" value="ECO:0007669"/>
    <property type="project" value="UniProtKB-UniRule"/>
</dbReference>
<sequence length="361" mass="39379">MEITVIKLPVQKRFPLTISRGTTAKTTNLWIKLEQEGIEGWGEAVPFSIGGESKQDTELLQKQVREIIPILKCFKPTARSSIQAKLKEAKVSSAICSAIDVACYDWLGKRAGLPLWEILGLDINQTVPISVTVGISSPEEGKKRLENWQTVTTGNRIKVKLGNPDGLEADQKLFQTLYQNSPNSEFTIDANGGWTLDQAITMSHWLADYNVAYLEQPLSVREDEKLPTLAKHSPLPIFADESCFTSEDIPRLMALNVDGINIKLMKAGSLTEVLRMAYTAQSCGLKVMYGCYSDSSLGNTAMAHLGSLADYLDLDSHLNLKDDPFCGAVLNNGYLQPNSSPGLGVTYNAANGGTSGGDFTL</sequence>
<dbReference type="STRING" id="13035.Dacsa_3051"/>
<dbReference type="InterPro" id="IPR034593">
    <property type="entry name" value="DgoD-like"/>
</dbReference>
<dbReference type="EMBL" id="CP003944">
    <property type="protein sequence ID" value="AFZ51584.1"/>
    <property type="molecule type" value="Genomic_DNA"/>
</dbReference>
<dbReference type="Gene3D" id="3.20.20.120">
    <property type="entry name" value="Enolase-like C-terminal domain"/>
    <property type="match status" value="1"/>
</dbReference>
<evidence type="ECO:0000256" key="3">
    <source>
        <dbReference type="ARBA" id="ARBA00022842"/>
    </source>
</evidence>
<keyword evidence="2 6" id="KW-0479">Metal-binding</keyword>
<dbReference type="PANTHER" id="PTHR48080:SF3">
    <property type="entry name" value="ENOLASE SUPERFAMILY MEMBER DDB_G0284701"/>
    <property type="match status" value="1"/>
</dbReference>
<dbReference type="SFLD" id="SFLDG00180">
    <property type="entry name" value="muconate_cycloisomerase"/>
    <property type="match status" value="1"/>
</dbReference>
<feature type="active site" description="Proton acceptor; specific for (R)-substrate epimerization" evidence="5">
    <location>
        <position position="160"/>
    </location>
</feature>
<protein>
    <recommendedName>
        <fullName evidence="7">Dipeptide epimerase</fullName>
        <ecNumber evidence="7">5.1.1.-</ecNumber>
    </recommendedName>
</protein>